<feature type="region of interest" description="Disordered" evidence="1">
    <location>
        <begin position="1"/>
        <end position="51"/>
    </location>
</feature>
<dbReference type="RefSeq" id="XP_018695210.1">
    <property type="nucleotide sequence ID" value="XM_018835560.1"/>
</dbReference>
<accession>A0A178ZRM0</accession>
<dbReference type="AlphaFoldDB" id="A0A178ZRM0"/>
<name>A0A178ZRM0_9EURO</name>
<reference evidence="2 3" key="1">
    <citation type="submission" date="2016-04" db="EMBL/GenBank/DDBJ databases">
        <title>Draft genome of Fonsecaea erecta CBS 125763.</title>
        <authorList>
            <person name="Weiss V.A."/>
            <person name="Vicente V.A."/>
            <person name="Raittz R.T."/>
            <person name="Moreno L.F."/>
            <person name="De Souza E.M."/>
            <person name="Pedrosa F.O."/>
            <person name="Steffens M.B."/>
            <person name="Faoro H."/>
            <person name="Tadra-Sfeir M.Z."/>
            <person name="Najafzadeh M.J."/>
            <person name="Felipe M.S."/>
            <person name="Teixeira M."/>
            <person name="Sun J."/>
            <person name="Xi L."/>
            <person name="Gomes R."/>
            <person name="De Azevedo C.M."/>
            <person name="Salgado C.G."/>
            <person name="Da Silva M.B."/>
            <person name="Nascimento M.F."/>
            <person name="Queiroz-Telles F."/>
            <person name="Attili D.S."/>
            <person name="Gorbushina A."/>
        </authorList>
    </citation>
    <scope>NUCLEOTIDE SEQUENCE [LARGE SCALE GENOMIC DNA]</scope>
    <source>
        <strain evidence="2 3">CBS 125763</strain>
    </source>
</reference>
<dbReference type="EMBL" id="LVYI01000003">
    <property type="protein sequence ID" value="OAP61843.1"/>
    <property type="molecule type" value="Genomic_DNA"/>
</dbReference>
<organism evidence="2 3">
    <name type="scientific">Fonsecaea erecta</name>
    <dbReference type="NCBI Taxonomy" id="1367422"/>
    <lineage>
        <taxon>Eukaryota</taxon>
        <taxon>Fungi</taxon>
        <taxon>Dikarya</taxon>
        <taxon>Ascomycota</taxon>
        <taxon>Pezizomycotina</taxon>
        <taxon>Eurotiomycetes</taxon>
        <taxon>Chaetothyriomycetidae</taxon>
        <taxon>Chaetothyriales</taxon>
        <taxon>Herpotrichiellaceae</taxon>
        <taxon>Fonsecaea</taxon>
    </lineage>
</organism>
<sequence>MDSPASTDDAANDSSFEPDLPSFSIRLSQSGDSEANFRTEDDPEDPDQRPNVIQRRGIFYVDCFCMDIVHGYYSADPDSEILASVIVLKFRFEPLEQGHRIKKVDIKVTFTPKNGEDPKPWIDRMHPVGFFSVQPTTQHETVNTSVGSKVGANVTGVEAGGELRREKKVERDTSDATTVQGFILTEGRTYGKPNSVSWILRENQTTKAGVPTSMQAAILLGRTDLSKFEAHFTVKIYPNWLASALSFMKSSPRDDPVTFDPRRKPTNKLQVYDTNDLGNSVKVNLEKLSDVTVTTVVNDAVKEKKPENK</sequence>
<comment type="caution">
    <text evidence="2">The sequence shown here is derived from an EMBL/GenBank/DDBJ whole genome shotgun (WGS) entry which is preliminary data.</text>
</comment>
<evidence type="ECO:0000313" key="3">
    <source>
        <dbReference type="Proteomes" id="UP000078343"/>
    </source>
</evidence>
<protein>
    <submittedName>
        <fullName evidence="2">Uncharacterized protein</fullName>
    </submittedName>
</protein>
<keyword evidence="3" id="KW-1185">Reference proteome</keyword>
<dbReference type="Proteomes" id="UP000078343">
    <property type="component" value="Unassembled WGS sequence"/>
</dbReference>
<evidence type="ECO:0000256" key="1">
    <source>
        <dbReference type="SAM" id="MobiDB-lite"/>
    </source>
</evidence>
<evidence type="ECO:0000313" key="2">
    <source>
        <dbReference type="EMBL" id="OAP61843.1"/>
    </source>
</evidence>
<proteinExistence type="predicted"/>
<dbReference type="OrthoDB" id="3796612at2759"/>
<gene>
    <name evidence="2" type="ORF">AYL99_04046</name>
</gene>
<dbReference type="STRING" id="1367422.A0A178ZRM0"/>
<dbReference type="GeneID" id="30008215"/>